<name>A0A812STK5_9DINO</name>
<gene>
    <name evidence="1" type="ORF">SNAT2548_LOCUS27874</name>
</gene>
<evidence type="ECO:0000313" key="2">
    <source>
        <dbReference type="Proteomes" id="UP000604046"/>
    </source>
</evidence>
<proteinExistence type="predicted"/>
<dbReference type="AlphaFoldDB" id="A0A812STK5"/>
<sequence>MVQVQELLERKLPNVGMPFDARGRTVAPRIRARRVDPNYHAATARTRLGLLDFAAHLYPGDQSGRAMQAEAANGLPGTCCHIPATCSFASSRSFNRAIMQRSSRVGSCLQVAPARSDECPPELHEAGARRNLARHDHAVFVTATGRLPWLFKDRKFGQMTSRTTLHPPAHTWPLELAKLVAQILRVGSSHGSLQRAGQVFFAGLGQLCAVRGGLGKEQRLADAEALFNDARRARNSPPLHARSTSDPTVCDLPFWGPTRQGWNWLSWMASGLEDVLARGTVFGRRLGRRSLQLPLSKVFSILHLQIMRRPLVPGHGSIAKLLRNKCFKKGDQARNAQGCAVIGRGVVGRVSDAKAPPPLASRWIAAVFGNRSRRFSILHLQIMRRFPDGWDSSVLSEVVLEGRSVSRMLEPSSTMPAVQETHRHYMPDRHPIPRSAIFRFVGPRGRAGTG</sequence>
<keyword evidence="2" id="KW-1185">Reference proteome</keyword>
<organism evidence="1 2">
    <name type="scientific">Symbiodinium natans</name>
    <dbReference type="NCBI Taxonomy" id="878477"/>
    <lineage>
        <taxon>Eukaryota</taxon>
        <taxon>Sar</taxon>
        <taxon>Alveolata</taxon>
        <taxon>Dinophyceae</taxon>
        <taxon>Suessiales</taxon>
        <taxon>Symbiodiniaceae</taxon>
        <taxon>Symbiodinium</taxon>
    </lineage>
</organism>
<reference evidence="1" key="1">
    <citation type="submission" date="2021-02" db="EMBL/GenBank/DDBJ databases">
        <authorList>
            <person name="Dougan E. K."/>
            <person name="Rhodes N."/>
            <person name="Thang M."/>
            <person name="Chan C."/>
        </authorList>
    </citation>
    <scope>NUCLEOTIDE SEQUENCE</scope>
</reference>
<dbReference type="Proteomes" id="UP000604046">
    <property type="component" value="Unassembled WGS sequence"/>
</dbReference>
<dbReference type="EMBL" id="CAJNDS010002494">
    <property type="protein sequence ID" value="CAE7497646.1"/>
    <property type="molecule type" value="Genomic_DNA"/>
</dbReference>
<protein>
    <submittedName>
        <fullName evidence="1">Uncharacterized protein</fullName>
    </submittedName>
</protein>
<evidence type="ECO:0000313" key="1">
    <source>
        <dbReference type="EMBL" id="CAE7497646.1"/>
    </source>
</evidence>
<accession>A0A812STK5</accession>
<comment type="caution">
    <text evidence="1">The sequence shown here is derived from an EMBL/GenBank/DDBJ whole genome shotgun (WGS) entry which is preliminary data.</text>
</comment>